<feature type="transmembrane region" description="Helical" evidence="1">
    <location>
        <begin position="207"/>
        <end position="226"/>
    </location>
</feature>
<keyword evidence="3" id="KW-1185">Reference proteome</keyword>
<gene>
    <name evidence="2" type="ORF">VJ786_01605</name>
</gene>
<feature type="transmembrane region" description="Helical" evidence="1">
    <location>
        <begin position="63"/>
        <end position="82"/>
    </location>
</feature>
<feature type="transmembrane region" description="Helical" evidence="1">
    <location>
        <begin position="451"/>
        <end position="470"/>
    </location>
</feature>
<evidence type="ECO:0000313" key="2">
    <source>
        <dbReference type="EMBL" id="MEI5983589.1"/>
    </source>
</evidence>
<comment type="caution">
    <text evidence="2">The sequence shown here is derived from an EMBL/GenBank/DDBJ whole genome shotgun (WGS) entry which is preliminary data.</text>
</comment>
<accession>A0ABU8I1I0</accession>
<feature type="transmembrane region" description="Helical" evidence="1">
    <location>
        <begin position="379"/>
        <end position="402"/>
    </location>
</feature>
<feature type="transmembrane region" description="Helical" evidence="1">
    <location>
        <begin position="103"/>
        <end position="130"/>
    </location>
</feature>
<feature type="transmembrane region" description="Helical" evidence="1">
    <location>
        <begin position="304"/>
        <end position="324"/>
    </location>
</feature>
<proteinExistence type="predicted"/>
<feature type="transmembrane region" description="Helical" evidence="1">
    <location>
        <begin position="27"/>
        <end position="51"/>
    </location>
</feature>
<evidence type="ECO:0000256" key="1">
    <source>
        <dbReference type="SAM" id="Phobius"/>
    </source>
</evidence>
<feature type="transmembrane region" description="Helical" evidence="1">
    <location>
        <begin position="281"/>
        <end position="298"/>
    </location>
</feature>
<organism evidence="2 3">
    <name type="scientific">Sphingobacterium tenebrionis</name>
    <dbReference type="NCBI Taxonomy" id="3111775"/>
    <lineage>
        <taxon>Bacteria</taxon>
        <taxon>Pseudomonadati</taxon>
        <taxon>Bacteroidota</taxon>
        <taxon>Sphingobacteriia</taxon>
        <taxon>Sphingobacteriales</taxon>
        <taxon>Sphingobacteriaceae</taxon>
        <taxon>Sphingobacterium</taxon>
    </lineage>
</organism>
<reference evidence="2 3" key="1">
    <citation type="submission" date="2024-01" db="EMBL/GenBank/DDBJ databases">
        <title>Sphingobacterium tenebrionis sp. nov., a novel endophyte isolated from tenebrio molitor intestines.</title>
        <authorList>
            <person name="Zhang C."/>
        </authorList>
    </citation>
    <scope>NUCLEOTIDE SEQUENCE [LARGE SCALE GENOMIC DNA]</scope>
    <source>
        <strain evidence="2 3">PU5-4</strain>
    </source>
</reference>
<evidence type="ECO:0000313" key="3">
    <source>
        <dbReference type="Proteomes" id="UP001363035"/>
    </source>
</evidence>
<keyword evidence="1" id="KW-0812">Transmembrane</keyword>
<dbReference type="Proteomes" id="UP001363035">
    <property type="component" value="Unassembled WGS sequence"/>
</dbReference>
<dbReference type="RefSeq" id="WP_134776290.1">
    <property type="nucleotide sequence ID" value="NZ_JAYLLN010000002.1"/>
</dbReference>
<protein>
    <submittedName>
        <fullName evidence="2">DUF5687 family protein</fullName>
    </submittedName>
</protein>
<dbReference type="EMBL" id="JAYLLN010000002">
    <property type="protein sequence ID" value="MEI5983589.1"/>
    <property type="molecule type" value="Genomic_DNA"/>
</dbReference>
<feature type="transmembrane region" description="Helical" evidence="1">
    <location>
        <begin position="142"/>
        <end position="162"/>
    </location>
</feature>
<keyword evidence="1" id="KW-1133">Transmembrane helix</keyword>
<sequence length="492" mass="56305">MFFRLLKLEWKSFFRSANLGRGLGVKIFLGFLAVYFLVSFLGLGIALYPIMEEVYPGEQPIKMVNGFLLLWFVGEFVMRFLLQNLPVMDIKPLLTKRITRKNILHFLLAKTSYSFYNFLTLVTAVPFAIYSYHMQSISLLQMLAWLIAVAGIVYSSNFFIFWVQKRFSNNLKALIPFIVICLGLYAIEYFAIYSISNLFGSFFDLILQYPILCLIPVLLAVVSYWVTYKDLKENLYLDAYMEEKQGFSGASDLSWTSRFGALAPFLQLDLKLIWRNKRTKSALWLSLAFLAYGLFFYTNPKFDGGNMMVFVGVMITGIFIINFGQYIPAWDSSYFPLLRTRPITMEKYLESKAVLMYGSALILMVLSTPYLYFGWDKVYTNFACAIYNVGVNVPVILFFGAYNKKRIDLSAGSAFNYQGIGAAQWLVGIPLLVAPTLIWFGVSFLKDQNTANLVLIALGLIGLLLRKVIIKGIAEMYVEKRYVMLEGFTQKD</sequence>
<keyword evidence="1" id="KW-0472">Membrane</keyword>
<dbReference type="Pfam" id="PF18940">
    <property type="entry name" value="DUF5687"/>
    <property type="match status" value="1"/>
</dbReference>
<name>A0ABU8I1I0_9SPHI</name>
<feature type="transmembrane region" description="Helical" evidence="1">
    <location>
        <begin position="354"/>
        <end position="373"/>
    </location>
</feature>
<dbReference type="InterPro" id="IPR043742">
    <property type="entry name" value="DUF5687"/>
</dbReference>
<feature type="transmembrane region" description="Helical" evidence="1">
    <location>
        <begin position="423"/>
        <end position="445"/>
    </location>
</feature>
<feature type="transmembrane region" description="Helical" evidence="1">
    <location>
        <begin position="174"/>
        <end position="195"/>
    </location>
</feature>